<keyword evidence="1" id="KW-0175">Coiled coil</keyword>
<evidence type="ECO:0000256" key="2">
    <source>
        <dbReference type="SAM" id="MobiDB-lite"/>
    </source>
</evidence>
<keyword evidence="4" id="KW-1185">Reference proteome</keyword>
<dbReference type="AlphaFoldDB" id="A0AAW1AKT4"/>
<proteinExistence type="predicted"/>
<evidence type="ECO:0000313" key="3">
    <source>
        <dbReference type="EMBL" id="KAK9310547.1"/>
    </source>
</evidence>
<sequence length="156" mass="17629">MATIKNSEPELMRSILNNMEVITTQLRKQEETQRTQGDALRKLLQSIKIMEDDRAEQAKELKNLGTQLGLIATTEETRSRNPTATEPEITDDESTISTAWNDPPGRNTGTPRRPMIINNLKVTDALLTVETLYGKDDIGVEEFIKSVKFARNRVND</sequence>
<name>A0AAW1AKT4_9HYME</name>
<protein>
    <submittedName>
        <fullName evidence="3">Uncharacterized protein</fullName>
    </submittedName>
</protein>
<feature type="region of interest" description="Disordered" evidence="2">
    <location>
        <begin position="72"/>
        <end position="113"/>
    </location>
</feature>
<evidence type="ECO:0000256" key="1">
    <source>
        <dbReference type="SAM" id="Coils"/>
    </source>
</evidence>
<dbReference type="EMBL" id="JAWNGG020000002">
    <property type="protein sequence ID" value="KAK9310547.1"/>
    <property type="molecule type" value="Genomic_DNA"/>
</dbReference>
<comment type="caution">
    <text evidence="3">The sequence shown here is derived from an EMBL/GenBank/DDBJ whole genome shotgun (WGS) entry which is preliminary data.</text>
</comment>
<evidence type="ECO:0000313" key="4">
    <source>
        <dbReference type="Proteomes" id="UP001432146"/>
    </source>
</evidence>
<feature type="coiled-coil region" evidence="1">
    <location>
        <begin position="40"/>
        <end position="67"/>
    </location>
</feature>
<gene>
    <name evidence="3" type="ORF">QLX08_000126</name>
</gene>
<feature type="compositionally biased region" description="Low complexity" evidence="2">
    <location>
        <begin position="103"/>
        <end position="113"/>
    </location>
</feature>
<accession>A0AAW1AKT4</accession>
<organism evidence="3 4">
    <name type="scientific">Tetragonisca angustula</name>
    <dbReference type="NCBI Taxonomy" id="166442"/>
    <lineage>
        <taxon>Eukaryota</taxon>
        <taxon>Metazoa</taxon>
        <taxon>Ecdysozoa</taxon>
        <taxon>Arthropoda</taxon>
        <taxon>Hexapoda</taxon>
        <taxon>Insecta</taxon>
        <taxon>Pterygota</taxon>
        <taxon>Neoptera</taxon>
        <taxon>Endopterygota</taxon>
        <taxon>Hymenoptera</taxon>
        <taxon>Apocrita</taxon>
        <taxon>Aculeata</taxon>
        <taxon>Apoidea</taxon>
        <taxon>Anthophila</taxon>
        <taxon>Apidae</taxon>
        <taxon>Tetragonisca</taxon>
    </lineage>
</organism>
<reference evidence="3 4" key="1">
    <citation type="submission" date="2024-05" db="EMBL/GenBank/DDBJ databases">
        <title>The nuclear and mitochondrial genome assemblies of Tetragonisca angustula (Apidae: Meliponini), a tiny yet remarkable pollinator in the Neotropics.</title>
        <authorList>
            <person name="Ferrari R."/>
            <person name="Ricardo P.C."/>
            <person name="Dias F.C."/>
            <person name="Araujo N.S."/>
            <person name="Soares D.O."/>
            <person name="Zhou Q.-S."/>
            <person name="Zhu C.-D."/>
            <person name="Coutinho L."/>
            <person name="Airas M.C."/>
            <person name="Batista T.M."/>
        </authorList>
    </citation>
    <scope>NUCLEOTIDE SEQUENCE [LARGE SCALE GENOMIC DNA]</scope>
    <source>
        <strain evidence="3">ASF017062</strain>
        <tissue evidence="3">Abdomen</tissue>
    </source>
</reference>
<dbReference type="Proteomes" id="UP001432146">
    <property type="component" value="Unassembled WGS sequence"/>
</dbReference>